<evidence type="ECO:0000313" key="2">
    <source>
        <dbReference type="EMBL" id="AIY32334.1"/>
    </source>
</evidence>
<name>A0A0C4UQZ0_9CAUD</name>
<dbReference type="Pfam" id="PF17891">
    <property type="entry name" value="FluMu_N"/>
    <property type="match status" value="1"/>
</dbReference>
<dbReference type="RefSeq" id="YP_009152221.1">
    <property type="nucleotide sequence ID" value="NC_027382.1"/>
</dbReference>
<sequence>MSGTSLNSQRLDTSRITCTAIIKCLRPVYRRAGIAFTRGENTVEVTEEQLAIIRADSVLSVVSASSAETLTEAGGLDGLGVGDLNARIRATVAGLDKANPEHFTAGGEPKVKAVSAALGEPVSSAQIKAALAEAQA</sequence>
<dbReference type="KEGG" id="vg:24724662"/>
<dbReference type="InterPro" id="IPR041227">
    <property type="entry name" value="FluMu_N"/>
</dbReference>
<dbReference type="Gene3D" id="3.40.5.80">
    <property type="match status" value="1"/>
</dbReference>
<dbReference type="Proteomes" id="UP000032404">
    <property type="component" value="Segment"/>
</dbReference>
<keyword evidence="3" id="KW-1185">Reference proteome</keyword>
<dbReference type="OrthoDB" id="19830at10239"/>
<dbReference type="SUPFAM" id="SSF160059">
    <property type="entry name" value="PriA/YqbF domain"/>
    <property type="match status" value="1"/>
</dbReference>
<protein>
    <recommendedName>
        <fullName evidence="1">Mu-like prophage FluMu N-terminal domain-containing protein</fullName>
    </recommendedName>
</protein>
<gene>
    <name evidence="2" type="ORF">SfMu_35</name>
</gene>
<proteinExistence type="predicted"/>
<dbReference type="GeneID" id="24724662"/>
<reference evidence="2 3" key="1">
    <citation type="journal article" date="2015" name="PLoS ONE">
        <title>Identification and Molecular Characterisation of a Novel Mu-Like Bacteriophage, SfMu, of Shigella flexneri.</title>
        <authorList>
            <person name="Jakhetia R."/>
            <person name="Verma N."/>
        </authorList>
    </citation>
    <scope>NUCLEOTIDE SEQUENCE [LARGE SCALE GENOMIC DNA]</scope>
</reference>
<evidence type="ECO:0000259" key="1">
    <source>
        <dbReference type="Pfam" id="PF17891"/>
    </source>
</evidence>
<organism evidence="2 3">
    <name type="scientific">Shigella phage SfMu</name>
    <dbReference type="NCBI Taxonomy" id="1567022"/>
    <lineage>
        <taxon>Viruses</taxon>
        <taxon>Duplodnaviria</taxon>
        <taxon>Heunggongvirae</taxon>
        <taxon>Uroviricota</taxon>
        <taxon>Caudoviricetes</taxon>
        <taxon>Muvirus</taxon>
        <taxon>Muvirus SfMu</taxon>
    </lineage>
</organism>
<feature type="domain" description="Mu-like prophage FluMu N-terminal" evidence="1">
    <location>
        <begin position="29"/>
        <end position="63"/>
    </location>
</feature>
<accession>A0A0C4UQZ0</accession>
<evidence type="ECO:0000313" key="3">
    <source>
        <dbReference type="Proteomes" id="UP000032404"/>
    </source>
</evidence>
<dbReference type="EMBL" id="KP010268">
    <property type="protein sequence ID" value="AIY32334.1"/>
    <property type="molecule type" value="Genomic_DNA"/>
</dbReference>